<evidence type="ECO:0000313" key="1">
    <source>
        <dbReference type="EMBL" id="MBM5570956.1"/>
    </source>
</evidence>
<name>A0ABS2C9X5_9NEIS</name>
<dbReference type="Proteomes" id="UP001195660">
    <property type="component" value="Unassembled WGS sequence"/>
</dbReference>
<evidence type="ECO:0000313" key="2">
    <source>
        <dbReference type="Proteomes" id="UP001195660"/>
    </source>
</evidence>
<sequence>MLLKEWSAQLQQLRELIKDPAQHLQAIECAQVLHAQVFTSEMSGNVELTFEDQLWNGLTDWAARHGVNSKGRTVVYGIWHCTRIEDITMNLLLADAPQVFHVGSWGQRMNFSLANTGNQLSSAEILQMSDDIDLVQLREYRQAVGRNTQQIISRLPLGSLKQKIPANKIERLRQEKTVSTDPSASWLIEYWSSKTVGGLLLMPATRHHVIHLNESVAAKKEGLRREKALAKSI</sequence>
<dbReference type="EMBL" id="WOFE01000001">
    <property type="protein sequence ID" value="MBM5570956.1"/>
    <property type="molecule type" value="Genomic_DNA"/>
</dbReference>
<reference evidence="1 2" key="1">
    <citation type="submission" date="2019-11" db="EMBL/GenBank/DDBJ databases">
        <title>Novel Deefgea species.</title>
        <authorList>
            <person name="Han J.-H."/>
        </authorList>
    </citation>
    <scope>NUCLEOTIDE SEQUENCE [LARGE SCALE GENOMIC DNA]</scope>
    <source>
        <strain evidence="1 2">LMG 24817</strain>
    </source>
</reference>
<comment type="caution">
    <text evidence="1">The sequence shown here is derived from an EMBL/GenBank/DDBJ whole genome shotgun (WGS) entry which is preliminary data.</text>
</comment>
<dbReference type="Gene3D" id="1.20.120.450">
    <property type="entry name" value="dinb family like domain"/>
    <property type="match status" value="1"/>
</dbReference>
<dbReference type="InterPro" id="IPR034660">
    <property type="entry name" value="DinB/YfiT-like"/>
</dbReference>
<proteinExistence type="predicted"/>
<organism evidence="1 2">
    <name type="scientific">Deefgea chitinilytica</name>
    <dbReference type="NCBI Taxonomy" id="570276"/>
    <lineage>
        <taxon>Bacteria</taxon>
        <taxon>Pseudomonadati</taxon>
        <taxon>Pseudomonadota</taxon>
        <taxon>Betaproteobacteria</taxon>
        <taxon>Neisseriales</taxon>
        <taxon>Chitinibacteraceae</taxon>
        <taxon>Deefgea</taxon>
    </lineage>
</organism>
<keyword evidence="2" id="KW-1185">Reference proteome</keyword>
<accession>A0ABS2C9X5</accession>
<gene>
    <name evidence="1" type="ORF">GM173_05100</name>
</gene>
<protein>
    <submittedName>
        <fullName evidence="1">DinB family protein</fullName>
    </submittedName>
</protein>
<dbReference type="RefSeq" id="WP_203570222.1">
    <property type="nucleotide sequence ID" value="NZ_WOFE01000001.1"/>
</dbReference>